<sequence>MASGAFVWFVPKFVVPAGDPYQSVILDDSVYTAYKGYDPTYEFLGKLTSGGHKEIKISGFYIDPLSLFNEIFVFSLNINKVLDIQIISFLSTIILVLAFFACLKFNKRLESRLYLFSSFILLLCLYLMSTLFSYRYSVWVLAQFIDSRFFSYISWVYVILTCTLLEVPISRMEETILKIKRLRAKIHQYIEALNTKWLLFLSYLLIMFFLLSLLFIPWLNLVIARPALTSEAYSTLAWVRENTSENDIILLNERTTGIIEVLAERRAVIEGLATYLQPKLLLKSLRMLDEVENFYTNLDLTVICRYNVSYVILSKRINAFMGHTPYNIKIAIKKGKLPDFDSLPYLEKVQAFDKITIYKVKKEYMDLICKLSPSNETSISIEK</sequence>
<reference evidence="2" key="1">
    <citation type="journal article" date="2020" name="mSystems">
        <title>Genome- and Community-Level Interaction Insights into Carbon Utilization and Element Cycling Functions of Hydrothermarchaeota in Hydrothermal Sediment.</title>
        <authorList>
            <person name="Zhou Z."/>
            <person name="Liu Y."/>
            <person name="Xu W."/>
            <person name="Pan J."/>
            <person name="Luo Z.H."/>
            <person name="Li M."/>
        </authorList>
    </citation>
    <scope>NUCLEOTIDE SEQUENCE [LARGE SCALE GENOMIC DNA]</scope>
    <source>
        <strain evidence="2">SpSt-1121</strain>
    </source>
</reference>
<accession>A0A7C5TGG4</accession>
<dbReference type="EMBL" id="DRZI01000284">
    <property type="protein sequence ID" value="HHP82334.1"/>
    <property type="molecule type" value="Genomic_DNA"/>
</dbReference>
<proteinExistence type="predicted"/>
<evidence type="ECO:0000256" key="1">
    <source>
        <dbReference type="SAM" id="Phobius"/>
    </source>
</evidence>
<name>A0A7C5TGG4_9CREN</name>
<feature type="transmembrane region" description="Helical" evidence="1">
    <location>
        <begin position="149"/>
        <end position="169"/>
    </location>
</feature>
<protein>
    <submittedName>
        <fullName evidence="2">Uncharacterized protein</fullName>
    </submittedName>
</protein>
<dbReference type="AlphaFoldDB" id="A0A7C5TGG4"/>
<keyword evidence="1" id="KW-1133">Transmembrane helix</keyword>
<organism evidence="2">
    <name type="scientific">Ignisphaera aggregans</name>
    <dbReference type="NCBI Taxonomy" id="334771"/>
    <lineage>
        <taxon>Archaea</taxon>
        <taxon>Thermoproteota</taxon>
        <taxon>Thermoprotei</taxon>
        <taxon>Desulfurococcales</taxon>
        <taxon>Desulfurococcaceae</taxon>
        <taxon>Ignisphaera</taxon>
    </lineage>
</organism>
<gene>
    <name evidence="2" type="ORF">ENM84_06695</name>
</gene>
<comment type="caution">
    <text evidence="2">The sequence shown here is derived from an EMBL/GenBank/DDBJ whole genome shotgun (WGS) entry which is preliminary data.</text>
</comment>
<evidence type="ECO:0000313" key="2">
    <source>
        <dbReference type="EMBL" id="HHP82334.1"/>
    </source>
</evidence>
<feature type="transmembrane region" description="Helical" evidence="1">
    <location>
        <begin position="84"/>
        <end position="103"/>
    </location>
</feature>
<keyword evidence="1" id="KW-0812">Transmembrane</keyword>
<keyword evidence="1" id="KW-0472">Membrane</keyword>
<feature type="transmembrane region" description="Helical" evidence="1">
    <location>
        <begin position="197"/>
        <end position="219"/>
    </location>
</feature>
<feature type="transmembrane region" description="Helical" evidence="1">
    <location>
        <begin position="115"/>
        <end position="137"/>
    </location>
</feature>